<dbReference type="GO" id="GO:0005975">
    <property type="term" value="P:carbohydrate metabolic process"/>
    <property type="evidence" value="ECO:0007669"/>
    <property type="project" value="InterPro"/>
</dbReference>
<evidence type="ECO:0000313" key="6">
    <source>
        <dbReference type="EMBL" id="AKL94020.1"/>
    </source>
</evidence>
<dbReference type="GO" id="GO:0004553">
    <property type="term" value="F:hydrolase activity, hydrolyzing O-glycosyl compounds"/>
    <property type="evidence" value="ECO:0007669"/>
    <property type="project" value="InterPro"/>
</dbReference>
<dbReference type="InterPro" id="IPR001579">
    <property type="entry name" value="Glyco_hydro_18_chit_AS"/>
</dbReference>
<keyword evidence="1 3" id="KW-0378">Hydrolase</keyword>
<dbReference type="EMBL" id="CP009687">
    <property type="protein sequence ID" value="AKL94020.1"/>
    <property type="molecule type" value="Genomic_DNA"/>
</dbReference>
<dbReference type="InterPro" id="IPR011583">
    <property type="entry name" value="Chitinase_II/V-like_cat"/>
</dbReference>
<organism evidence="6 7">
    <name type="scientific">Clostridium aceticum</name>
    <dbReference type="NCBI Taxonomy" id="84022"/>
    <lineage>
        <taxon>Bacteria</taxon>
        <taxon>Bacillati</taxon>
        <taxon>Bacillota</taxon>
        <taxon>Clostridia</taxon>
        <taxon>Eubacteriales</taxon>
        <taxon>Clostridiaceae</taxon>
        <taxon>Clostridium</taxon>
    </lineage>
</organism>
<dbReference type="InterPro" id="IPR012854">
    <property type="entry name" value="Cu_amine_oxidase-like_N"/>
</dbReference>
<name>A0A0G3W854_9CLOT</name>
<gene>
    <name evidence="6" type="ORF">CACET_c05100</name>
</gene>
<evidence type="ECO:0000256" key="4">
    <source>
        <dbReference type="RuleBase" id="RU004453"/>
    </source>
</evidence>
<dbReference type="PANTHER" id="PTHR46066:SF2">
    <property type="entry name" value="CHITINASE DOMAIN-CONTAINING PROTEIN 1"/>
    <property type="match status" value="1"/>
</dbReference>
<comment type="similarity">
    <text evidence="4">Belongs to the glycosyl hydrolase 18 family.</text>
</comment>
<dbReference type="STRING" id="84022.CACET_c05100"/>
<dbReference type="PROSITE" id="PS01095">
    <property type="entry name" value="GH18_1"/>
    <property type="match status" value="1"/>
</dbReference>
<proteinExistence type="inferred from homology"/>
<dbReference type="KEGG" id="cace:CACET_c05100"/>
<accession>A0A0G3W854</accession>
<dbReference type="Pfam" id="PF00704">
    <property type="entry name" value="Glyco_hydro_18"/>
    <property type="match status" value="1"/>
</dbReference>
<evidence type="ECO:0000313" key="7">
    <source>
        <dbReference type="Proteomes" id="UP000035704"/>
    </source>
</evidence>
<feature type="domain" description="GH18" evidence="5">
    <location>
        <begin position="192"/>
        <end position="509"/>
    </location>
</feature>
<dbReference type="InterPro" id="IPR017853">
    <property type="entry name" value="GH"/>
</dbReference>
<evidence type="ECO:0000256" key="3">
    <source>
        <dbReference type="RuleBase" id="RU000489"/>
    </source>
</evidence>
<evidence type="ECO:0000256" key="2">
    <source>
        <dbReference type="ARBA" id="ARBA00023295"/>
    </source>
</evidence>
<dbReference type="AlphaFoldDB" id="A0A0G3W854"/>
<dbReference type="RefSeq" id="WP_052661205.1">
    <property type="nucleotide sequence ID" value="NZ_CP009687.1"/>
</dbReference>
<dbReference type="PROSITE" id="PS51910">
    <property type="entry name" value="GH18_2"/>
    <property type="match status" value="1"/>
</dbReference>
<dbReference type="InterPro" id="IPR029070">
    <property type="entry name" value="Chitinase_insertion_sf"/>
</dbReference>
<dbReference type="Gene3D" id="3.20.20.80">
    <property type="entry name" value="Glycosidases"/>
    <property type="match status" value="1"/>
</dbReference>
<dbReference type="InterPro" id="IPR001223">
    <property type="entry name" value="Glyco_hydro18_cat"/>
</dbReference>
<keyword evidence="7" id="KW-1185">Reference proteome</keyword>
<reference evidence="6 7" key="1">
    <citation type="submission" date="2014-10" db="EMBL/GenBank/DDBJ databases">
        <title>Genome sequence of Clostridium aceticum DSM 1496.</title>
        <authorList>
            <person name="Poehlein A."/>
            <person name="Schiel-Bengelsdorf B."/>
            <person name="Gottschalk G."/>
            <person name="Duerre P."/>
            <person name="Daniel R."/>
        </authorList>
    </citation>
    <scope>NUCLEOTIDE SEQUENCE [LARGE SCALE GENOMIC DNA]</scope>
    <source>
        <strain evidence="6 7">DSM 1496</strain>
    </source>
</reference>
<evidence type="ECO:0000259" key="5">
    <source>
        <dbReference type="PROSITE" id="PS51910"/>
    </source>
</evidence>
<evidence type="ECO:0000256" key="1">
    <source>
        <dbReference type="ARBA" id="ARBA00022801"/>
    </source>
</evidence>
<dbReference type="PATRIC" id="fig|84022.6.peg.515"/>
<dbReference type="Pfam" id="PF07833">
    <property type="entry name" value="Cu_amine_oxidN1"/>
    <property type="match status" value="1"/>
</dbReference>
<dbReference type="SUPFAM" id="SSF51445">
    <property type="entry name" value="(Trans)glycosidases"/>
    <property type="match status" value="1"/>
</dbReference>
<dbReference type="GO" id="GO:0008061">
    <property type="term" value="F:chitin binding"/>
    <property type="evidence" value="ECO:0007669"/>
    <property type="project" value="InterPro"/>
</dbReference>
<keyword evidence="2 3" id="KW-0326">Glycosidase</keyword>
<protein>
    <submittedName>
        <fullName evidence="6">Glycoside hydrolase, family 18</fullName>
    </submittedName>
</protein>
<dbReference type="OrthoDB" id="9775889at2"/>
<sequence>MRAAVRKQKKKKMHVVSLLLCLVVAFSAVFYLYNPSILQRINDFTNSIGFSFADNSRQQYVSNIMITDKTFEGNTFIDKGTVYLDIDFIKNYLDTSIEVDKESRRAFINISQNHYKYEIETLNEFMKDKPLLLNFLLTKVENIYYLPIEAIAPLIGFEVQYFADRNLVVIDPTHIDSFTIYHPIEEKWLPTENIGLVWDYVYQVTRDRREEEKISALDIVSPTWFKLSKNDGAIENNGVLDYVKDAHEKGYKVWGLVTNDFDPHLTNEFLADIEAQDNFIRQIVLYSSLYNLDGINIDFENIYYEDQDAFTEFVRILTEKLHQLNLTVSIDITIPSTSLNWSKVYDRQKLGEIVDYVAVMTYDEHWGSSPKSGSVASIGWVEKGIQATLDYIPPEKILLGLPFYTRLWEEEKQSEGSIKVSSRAYGMNAIASILEENNAVIQWDTTTGQYYSQYEKEEKTYKVWLEDQRSLALKASLIEKYQLAGFAAWRKDFEKEEVWDALQKIVKENKDYKDLEF</sequence>
<dbReference type="SMART" id="SM00636">
    <property type="entry name" value="Glyco_18"/>
    <property type="match status" value="1"/>
</dbReference>
<dbReference type="Gene3D" id="3.10.50.10">
    <property type="match status" value="1"/>
</dbReference>
<dbReference type="Proteomes" id="UP000035704">
    <property type="component" value="Chromosome"/>
</dbReference>
<dbReference type="PANTHER" id="PTHR46066">
    <property type="entry name" value="CHITINASE DOMAIN-CONTAINING PROTEIN 1 FAMILY MEMBER"/>
    <property type="match status" value="1"/>
</dbReference>